<comment type="caution">
    <text evidence="2">The sequence shown here is derived from an EMBL/GenBank/DDBJ whole genome shotgun (WGS) entry which is preliminary data.</text>
</comment>
<dbReference type="EMBL" id="LAZR01044322">
    <property type="protein sequence ID" value="KKL04944.1"/>
    <property type="molecule type" value="Genomic_DNA"/>
</dbReference>
<reference evidence="2" key="1">
    <citation type="journal article" date="2015" name="Nature">
        <title>Complex archaea that bridge the gap between prokaryotes and eukaryotes.</title>
        <authorList>
            <person name="Spang A."/>
            <person name="Saw J.H."/>
            <person name="Jorgensen S.L."/>
            <person name="Zaremba-Niedzwiedzka K."/>
            <person name="Martijn J."/>
            <person name="Lind A.E."/>
            <person name="van Eijk R."/>
            <person name="Schleper C."/>
            <person name="Guy L."/>
            <person name="Ettema T.J."/>
        </authorList>
    </citation>
    <scope>NUCLEOTIDE SEQUENCE</scope>
</reference>
<organism evidence="2">
    <name type="scientific">marine sediment metagenome</name>
    <dbReference type="NCBI Taxonomy" id="412755"/>
    <lineage>
        <taxon>unclassified sequences</taxon>
        <taxon>metagenomes</taxon>
        <taxon>ecological metagenomes</taxon>
    </lineage>
</organism>
<protein>
    <recommendedName>
        <fullName evidence="1">DUF6874 domain-containing protein</fullName>
    </recommendedName>
</protein>
<dbReference type="InterPro" id="IPR037165">
    <property type="entry name" value="AldOxase/xan_DH_Mopterin-bd_sf"/>
</dbReference>
<dbReference type="InterPro" id="IPR049239">
    <property type="entry name" value="DUF6874"/>
</dbReference>
<proteinExistence type="predicted"/>
<dbReference type="SUPFAM" id="SSF56003">
    <property type="entry name" value="Molybdenum cofactor-binding domain"/>
    <property type="match status" value="1"/>
</dbReference>
<dbReference type="GO" id="GO:0016491">
    <property type="term" value="F:oxidoreductase activity"/>
    <property type="evidence" value="ECO:0007669"/>
    <property type="project" value="InterPro"/>
</dbReference>
<gene>
    <name evidence="2" type="ORF">LCGC14_2611010</name>
</gene>
<evidence type="ECO:0000259" key="1">
    <source>
        <dbReference type="Pfam" id="PF21779"/>
    </source>
</evidence>
<evidence type="ECO:0000313" key="2">
    <source>
        <dbReference type="EMBL" id="KKL04944.1"/>
    </source>
</evidence>
<accession>A0A0F9A5W1</accession>
<dbReference type="AlphaFoldDB" id="A0A0F9A5W1"/>
<feature type="domain" description="DUF6874" evidence="1">
    <location>
        <begin position="25"/>
        <end position="102"/>
    </location>
</feature>
<name>A0A0F9A5W1_9ZZZZ</name>
<sequence>MKNLLSKETKREARTMINWNTSREENETAIAIAQRAYELNPACARSETSMDVLAAHLNGNPLRLRDLLAAESGDFMHDVFGIRAHLDRKTGKLGDCFSPRFHA</sequence>
<dbReference type="Pfam" id="PF21779">
    <property type="entry name" value="DUF6874"/>
    <property type="match status" value="1"/>
</dbReference>